<evidence type="ECO:0000259" key="7">
    <source>
        <dbReference type="PROSITE" id="PS50850"/>
    </source>
</evidence>
<name>A0A6L6X5H5_9ACTN</name>
<dbReference type="PANTHER" id="PTHR23518">
    <property type="entry name" value="C-METHYLTRANSFERASE"/>
    <property type="match status" value="1"/>
</dbReference>
<dbReference type="Proteomes" id="UP000483802">
    <property type="component" value="Unassembled WGS sequence"/>
</dbReference>
<dbReference type="Pfam" id="PF07690">
    <property type="entry name" value="MFS_1"/>
    <property type="match status" value="1"/>
</dbReference>
<dbReference type="InterPro" id="IPR020846">
    <property type="entry name" value="MFS_dom"/>
</dbReference>
<evidence type="ECO:0000256" key="3">
    <source>
        <dbReference type="ARBA" id="ARBA00022989"/>
    </source>
</evidence>
<evidence type="ECO:0000256" key="2">
    <source>
        <dbReference type="ARBA" id="ARBA00022692"/>
    </source>
</evidence>
<dbReference type="RefSeq" id="WP_157168141.1">
    <property type="nucleotide sequence ID" value="NZ_WPNZ01000019.1"/>
</dbReference>
<evidence type="ECO:0000256" key="5">
    <source>
        <dbReference type="SAM" id="MobiDB-lite"/>
    </source>
</evidence>
<keyword evidence="2 6" id="KW-0812">Transmembrane</keyword>
<evidence type="ECO:0000313" key="8">
    <source>
        <dbReference type="EMBL" id="MVO88759.1"/>
    </source>
</evidence>
<feature type="transmembrane region" description="Helical" evidence="6">
    <location>
        <begin position="195"/>
        <end position="215"/>
    </location>
</feature>
<dbReference type="Gene3D" id="1.20.1250.20">
    <property type="entry name" value="MFS general substrate transporter like domains"/>
    <property type="match status" value="2"/>
</dbReference>
<feature type="transmembrane region" description="Helical" evidence="6">
    <location>
        <begin position="431"/>
        <end position="449"/>
    </location>
</feature>
<dbReference type="SUPFAM" id="SSF103473">
    <property type="entry name" value="MFS general substrate transporter"/>
    <property type="match status" value="1"/>
</dbReference>
<proteinExistence type="predicted"/>
<comment type="caution">
    <text evidence="8">The sequence shown here is derived from an EMBL/GenBank/DDBJ whole genome shotgun (WGS) entry which is preliminary data.</text>
</comment>
<keyword evidence="9" id="KW-1185">Reference proteome</keyword>
<gene>
    <name evidence="8" type="ORF">GPA10_29380</name>
</gene>
<keyword evidence="3 6" id="KW-1133">Transmembrane helix</keyword>
<dbReference type="GO" id="GO:0022857">
    <property type="term" value="F:transmembrane transporter activity"/>
    <property type="evidence" value="ECO:0007669"/>
    <property type="project" value="InterPro"/>
</dbReference>
<dbReference type="AlphaFoldDB" id="A0A6L6X5H5"/>
<organism evidence="8 9">
    <name type="scientific">Streptomyces typhae</name>
    <dbReference type="NCBI Taxonomy" id="2681492"/>
    <lineage>
        <taxon>Bacteria</taxon>
        <taxon>Bacillati</taxon>
        <taxon>Actinomycetota</taxon>
        <taxon>Actinomycetes</taxon>
        <taxon>Kitasatosporales</taxon>
        <taxon>Streptomycetaceae</taxon>
        <taxon>Streptomyces</taxon>
    </lineage>
</organism>
<feature type="transmembrane region" description="Helical" evidence="6">
    <location>
        <begin position="307"/>
        <end position="326"/>
    </location>
</feature>
<dbReference type="PANTHER" id="PTHR23518:SF2">
    <property type="entry name" value="MAJOR FACILITATOR SUPERFAMILY TRANSPORTER"/>
    <property type="match status" value="1"/>
</dbReference>
<comment type="subcellular location">
    <subcellularLocation>
        <location evidence="1">Cell membrane</location>
        <topology evidence="1">Multi-pass membrane protein</topology>
    </subcellularLocation>
</comment>
<reference evidence="8 9" key="1">
    <citation type="submission" date="2019-11" db="EMBL/GenBank/DDBJ databases">
        <title>Streptomyces typhae sp. nov., a novel endophytic actinomycete isolated from the root of cattail pollen (Typha angustifolia L.).</title>
        <authorList>
            <person name="Peng C."/>
        </authorList>
    </citation>
    <scope>NUCLEOTIDE SEQUENCE [LARGE SCALE GENOMIC DNA]</scope>
    <source>
        <strain evidence="9">p1417</strain>
    </source>
</reference>
<dbReference type="InterPro" id="IPR011701">
    <property type="entry name" value="MFS"/>
</dbReference>
<protein>
    <submittedName>
        <fullName evidence="8">MFS transporter</fullName>
    </submittedName>
</protein>
<feature type="transmembrane region" description="Helical" evidence="6">
    <location>
        <begin position="338"/>
        <end position="356"/>
    </location>
</feature>
<sequence>MYLSHTRTADAVHRLGNSPGPRAGAGGRAGARVPATVVTLGLVSLVTDASAEMVTAILPVYLMYGLGIGYLQLGALDGLYTGATVLFRLAGGYAADRLGRPKAVATCGYGISAATKLGLPLIGASAGSVGLLLAADRTGKGIRTAPRDTLITLAAPEAHLGRAFGVHRALDTLGAMLGPLLAFAVLLALPGDYDAVFLVSFCLAAAGMVLLAFFVRADRPECPYDLCGPHGGGRGGAPTAGGSAAARSRGAAMARARVRGLRACLAPLWIPGNRRTVLAAALLGLTTVGDMFFYVALQQRMDLSSRLLPLLPVGTALVFMSAAVPLGRVADRVGRWRLFLLGHLLLLCGYLLVAGAPRSWPGAATAAVVLTLHGLFYAASDGVLMAHIGPAIPARVRTTGLAVVQTAQALARSGGAVAFGAAAALGGLGTAFGGFALALLLALLTASALQSPWRNR</sequence>
<evidence type="ECO:0000256" key="6">
    <source>
        <dbReference type="SAM" id="Phobius"/>
    </source>
</evidence>
<dbReference type="InterPro" id="IPR036259">
    <property type="entry name" value="MFS_trans_sf"/>
</dbReference>
<dbReference type="GO" id="GO:0005886">
    <property type="term" value="C:plasma membrane"/>
    <property type="evidence" value="ECO:0007669"/>
    <property type="project" value="UniProtKB-SubCell"/>
</dbReference>
<evidence type="ECO:0000313" key="9">
    <source>
        <dbReference type="Proteomes" id="UP000483802"/>
    </source>
</evidence>
<feature type="transmembrane region" description="Helical" evidence="6">
    <location>
        <begin position="169"/>
        <end position="189"/>
    </location>
</feature>
<evidence type="ECO:0000256" key="1">
    <source>
        <dbReference type="ARBA" id="ARBA00004651"/>
    </source>
</evidence>
<keyword evidence="4 6" id="KW-0472">Membrane</keyword>
<feature type="domain" description="Major facilitator superfamily (MFS) profile" evidence="7">
    <location>
        <begin position="36"/>
        <end position="454"/>
    </location>
</feature>
<accession>A0A6L6X5H5</accession>
<dbReference type="PROSITE" id="PS50850">
    <property type="entry name" value="MFS"/>
    <property type="match status" value="1"/>
</dbReference>
<feature type="region of interest" description="Disordered" evidence="5">
    <location>
        <begin position="1"/>
        <end position="28"/>
    </location>
</feature>
<evidence type="ECO:0000256" key="4">
    <source>
        <dbReference type="ARBA" id="ARBA00023136"/>
    </source>
</evidence>
<feature type="transmembrane region" description="Helical" evidence="6">
    <location>
        <begin position="277"/>
        <end position="295"/>
    </location>
</feature>
<dbReference type="EMBL" id="WPNZ01000019">
    <property type="protein sequence ID" value="MVO88759.1"/>
    <property type="molecule type" value="Genomic_DNA"/>
</dbReference>